<dbReference type="Proteomes" id="UP001642409">
    <property type="component" value="Unassembled WGS sequence"/>
</dbReference>
<accession>A0AA86NA19</accession>
<dbReference type="EMBL" id="CAXDID020000773">
    <property type="protein sequence ID" value="CAL6113721.1"/>
    <property type="molecule type" value="Genomic_DNA"/>
</dbReference>
<evidence type="ECO:0000313" key="3">
    <source>
        <dbReference type="EMBL" id="CAL6031102.1"/>
    </source>
</evidence>
<organism evidence="2">
    <name type="scientific">Hexamita inflata</name>
    <dbReference type="NCBI Taxonomy" id="28002"/>
    <lineage>
        <taxon>Eukaryota</taxon>
        <taxon>Metamonada</taxon>
        <taxon>Diplomonadida</taxon>
        <taxon>Hexamitidae</taxon>
        <taxon>Hexamitinae</taxon>
        <taxon>Hexamita</taxon>
    </lineage>
</organism>
<comment type="caution">
    <text evidence="2">The sequence shown here is derived from an EMBL/GenBank/DDBJ whole genome shotgun (WGS) entry which is preliminary data.</text>
</comment>
<reference evidence="2" key="1">
    <citation type="submission" date="2023-06" db="EMBL/GenBank/DDBJ databases">
        <authorList>
            <person name="Kurt Z."/>
        </authorList>
    </citation>
    <scope>NUCLEOTIDE SEQUENCE</scope>
</reference>
<gene>
    <name evidence="1" type="ORF">HINF_LOCUS1415</name>
    <name evidence="2" type="ORF">HINF_LOCUS3170</name>
    <name evidence="3" type="ORF">HINF_LOCUS33840</name>
    <name evidence="4" type="ORF">HINF_LOCUS77641</name>
</gene>
<name>A0AA86NA19_9EUKA</name>
<reference evidence="3 5" key="2">
    <citation type="submission" date="2024-07" db="EMBL/GenBank/DDBJ databases">
        <authorList>
            <person name="Akdeniz Z."/>
        </authorList>
    </citation>
    <scope>NUCLEOTIDE SEQUENCE [LARGE SCALE GENOMIC DNA]</scope>
</reference>
<dbReference type="EMBL" id="CATOUU010000033">
    <property type="protein sequence ID" value="CAI9913770.1"/>
    <property type="molecule type" value="Genomic_DNA"/>
</dbReference>
<dbReference type="AlphaFoldDB" id="A0AA86NA19"/>
<dbReference type="EMBL" id="CAXDID020000119">
    <property type="protein sequence ID" value="CAL6031102.1"/>
    <property type="molecule type" value="Genomic_DNA"/>
</dbReference>
<proteinExistence type="predicted"/>
<sequence length="209" mass="24779">MMPILRTCYLPITAEASKISSPSLRFERERMVRIKNIKLNIIGSESNKMVTYWNQLYLQIEEPYPNQHDPLKNMVPIIYIPKTAKNFLNQRDGSLEQLCIKQQRNIKQFTHTSGIRLLTKSKNKQQMSRRCYWSSFKTLFQSGKFRSSGIQLEMNQDRIMQMQQTWMNIKDTFWQNGFNISLKHKYVYMQIKIKGIDTSKIVPAVFIVK</sequence>
<evidence type="ECO:0000313" key="5">
    <source>
        <dbReference type="Proteomes" id="UP001642409"/>
    </source>
</evidence>
<evidence type="ECO:0000313" key="2">
    <source>
        <dbReference type="EMBL" id="CAI9915525.1"/>
    </source>
</evidence>
<keyword evidence="5" id="KW-1185">Reference proteome</keyword>
<dbReference type="EMBL" id="CATOUU010000075">
    <property type="protein sequence ID" value="CAI9915525.1"/>
    <property type="molecule type" value="Genomic_DNA"/>
</dbReference>
<evidence type="ECO:0000313" key="1">
    <source>
        <dbReference type="EMBL" id="CAI9913770.1"/>
    </source>
</evidence>
<protein>
    <submittedName>
        <fullName evidence="3">Hypothetical_protein</fullName>
    </submittedName>
</protein>
<evidence type="ECO:0000313" key="4">
    <source>
        <dbReference type="EMBL" id="CAL6113721.1"/>
    </source>
</evidence>